<comment type="caution">
    <text evidence="2">The sequence shown here is derived from an EMBL/GenBank/DDBJ whole genome shotgun (WGS) entry which is preliminary data.</text>
</comment>
<dbReference type="OrthoDB" id="2272416at2759"/>
<sequence length="95" mass="10565">MDPDRAATDDAASNAPAPTQENPNAQPPPPPPIPQPVPVAPQGIDLVFDELCCTPEESFKCVVSLLRDSAYRWLKTLTSIVPRERVTWDFFLEEF</sequence>
<evidence type="ECO:0000256" key="1">
    <source>
        <dbReference type="SAM" id="MobiDB-lite"/>
    </source>
</evidence>
<feature type="compositionally biased region" description="Pro residues" evidence="1">
    <location>
        <begin position="25"/>
        <end position="39"/>
    </location>
</feature>
<gene>
    <name evidence="2" type="ORF">EPI10_023550</name>
</gene>
<reference evidence="3" key="1">
    <citation type="journal article" date="2019" name="Plant Biotechnol. J.">
        <title>Genome sequencing of the Australian wild diploid species Gossypium australe highlights disease resistance and delayed gland morphogenesis.</title>
        <authorList>
            <person name="Cai Y."/>
            <person name="Cai X."/>
            <person name="Wang Q."/>
            <person name="Wang P."/>
            <person name="Zhang Y."/>
            <person name="Cai C."/>
            <person name="Xu Y."/>
            <person name="Wang K."/>
            <person name="Zhou Z."/>
            <person name="Wang C."/>
            <person name="Geng S."/>
            <person name="Li B."/>
            <person name="Dong Q."/>
            <person name="Hou Y."/>
            <person name="Wang H."/>
            <person name="Ai P."/>
            <person name="Liu Z."/>
            <person name="Yi F."/>
            <person name="Sun M."/>
            <person name="An G."/>
            <person name="Cheng J."/>
            <person name="Zhang Y."/>
            <person name="Shi Q."/>
            <person name="Xie Y."/>
            <person name="Shi X."/>
            <person name="Chang Y."/>
            <person name="Huang F."/>
            <person name="Chen Y."/>
            <person name="Hong S."/>
            <person name="Mi L."/>
            <person name="Sun Q."/>
            <person name="Zhang L."/>
            <person name="Zhou B."/>
            <person name="Peng R."/>
            <person name="Zhang X."/>
            <person name="Liu F."/>
        </authorList>
    </citation>
    <scope>NUCLEOTIDE SEQUENCE [LARGE SCALE GENOMIC DNA]</scope>
    <source>
        <strain evidence="3">cv. PA1801</strain>
    </source>
</reference>
<protein>
    <submittedName>
        <fullName evidence="2">Maturase K</fullName>
    </submittedName>
</protein>
<dbReference type="Proteomes" id="UP000325315">
    <property type="component" value="Unassembled WGS sequence"/>
</dbReference>
<feature type="region of interest" description="Disordered" evidence="1">
    <location>
        <begin position="1"/>
        <end position="40"/>
    </location>
</feature>
<organism evidence="2 3">
    <name type="scientific">Gossypium australe</name>
    <dbReference type="NCBI Taxonomy" id="47621"/>
    <lineage>
        <taxon>Eukaryota</taxon>
        <taxon>Viridiplantae</taxon>
        <taxon>Streptophyta</taxon>
        <taxon>Embryophyta</taxon>
        <taxon>Tracheophyta</taxon>
        <taxon>Spermatophyta</taxon>
        <taxon>Magnoliopsida</taxon>
        <taxon>eudicotyledons</taxon>
        <taxon>Gunneridae</taxon>
        <taxon>Pentapetalae</taxon>
        <taxon>rosids</taxon>
        <taxon>malvids</taxon>
        <taxon>Malvales</taxon>
        <taxon>Malvaceae</taxon>
        <taxon>Malvoideae</taxon>
        <taxon>Gossypium</taxon>
    </lineage>
</organism>
<accession>A0A5B6VVB1</accession>
<proteinExistence type="predicted"/>
<evidence type="ECO:0000313" key="2">
    <source>
        <dbReference type="EMBL" id="KAA3473146.1"/>
    </source>
</evidence>
<dbReference type="AlphaFoldDB" id="A0A5B6VVB1"/>
<dbReference type="EMBL" id="SMMG02000005">
    <property type="protein sequence ID" value="KAA3473146.1"/>
    <property type="molecule type" value="Genomic_DNA"/>
</dbReference>
<feature type="compositionally biased region" description="Low complexity" evidence="1">
    <location>
        <begin position="9"/>
        <end position="24"/>
    </location>
</feature>
<name>A0A5B6VVB1_9ROSI</name>
<evidence type="ECO:0000313" key="3">
    <source>
        <dbReference type="Proteomes" id="UP000325315"/>
    </source>
</evidence>
<keyword evidence="3" id="KW-1185">Reference proteome</keyword>